<organism evidence="2 3">
    <name type="scientific">Nocardioides mangrovi</name>
    <dbReference type="NCBI Taxonomy" id="2874580"/>
    <lineage>
        <taxon>Bacteria</taxon>
        <taxon>Bacillati</taxon>
        <taxon>Actinomycetota</taxon>
        <taxon>Actinomycetes</taxon>
        <taxon>Propionibacteriales</taxon>
        <taxon>Nocardioidaceae</taxon>
        <taxon>Nocardioides</taxon>
    </lineage>
</organism>
<evidence type="ECO:0000256" key="1">
    <source>
        <dbReference type="SAM" id="MobiDB-lite"/>
    </source>
</evidence>
<evidence type="ECO:0000313" key="2">
    <source>
        <dbReference type="EMBL" id="MBZ5740332.1"/>
    </source>
</evidence>
<feature type="compositionally biased region" description="Basic and acidic residues" evidence="1">
    <location>
        <begin position="149"/>
        <end position="167"/>
    </location>
</feature>
<sequence>MPSKPASAVADACARRANYLVHYTTRMSGRCNSDADRNQVYAGAYVAYLAFFEQQLEDLFIGLLTHKYVHPNTGVKPVVAMPNAKAAKSLITGGRSYVDWLPYDQHTRKRATAFLLEGQPFLGLGKPDRAALERASVLRNALAHQSDHSQRRFKEEFTDGKSLRTGELKPGGYLRGSHSRLKTRFEVQLQELVRVIRELTS</sequence>
<accession>A0ABS7UHH7</accession>
<name>A0ABS7UHH7_9ACTN</name>
<feature type="region of interest" description="Disordered" evidence="1">
    <location>
        <begin position="149"/>
        <end position="175"/>
    </location>
</feature>
<dbReference type="RefSeq" id="WP_224124692.1">
    <property type="nucleotide sequence ID" value="NZ_JAIQZJ010000013.1"/>
</dbReference>
<protein>
    <recommendedName>
        <fullName evidence="4">RiboL-PSP-HEPN domain-containing protein</fullName>
    </recommendedName>
</protein>
<comment type="caution">
    <text evidence="2">The sequence shown here is derived from an EMBL/GenBank/DDBJ whole genome shotgun (WGS) entry which is preliminary data.</text>
</comment>
<dbReference type="Proteomes" id="UP000780875">
    <property type="component" value="Unassembled WGS sequence"/>
</dbReference>
<keyword evidence="3" id="KW-1185">Reference proteome</keyword>
<proteinExistence type="predicted"/>
<reference evidence="2 3" key="1">
    <citation type="submission" date="2021-09" db="EMBL/GenBank/DDBJ databases">
        <title>Whole genome sequence of Nocardioides sp. GBK3QG-3.</title>
        <authorList>
            <person name="Tuo L."/>
        </authorList>
    </citation>
    <scope>NUCLEOTIDE SEQUENCE [LARGE SCALE GENOMIC DNA]</scope>
    <source>
        <strain evidence="2 3">GBK3QG-3</strain>
    </source>
</reference>
<gene>
    <name evidence="2" type="ORF">K8U61_19315</name>
</gene>
<evidence type="ECO:0008006" key="4">
    <source>
        <dbReference type="Google" id="ProtNLM"/>
    </source>
</evidence>
<evidence type="ECO:0000313" key="3">
    <source>
        <dbReference type="Proteomes" id="UP000780875"/>
    </source>
</evidence>
<dbReference type="EMBL" id="JAIQZJ010000013">
    <property type="protein sequence ID" value="MBZ5740332.1"/>
    <property type="molecule type" value="Genomic_DNA"/>
</dbReference>